<organism evidence="2">
    <name type="scientific">marine metagenome</name>
    <dbReference type="NCBI Taxonomy" id="408172"/>
    <lineage>
        <taxon>unclassified sequences</taxon>
        <taxon>metagenomes</taxon>
        <taxon>ecological metagenomes</taxon>
    </lineage>
</organism>
<protein>
    <recommendedName>
        <fullName evidence="3">ABC transmembrane type-1 domain-containing protein</fullName>
    </recommendedName>
</protein>
<name>A0A383AU66_9ZZZZ</name>
<keyword evidence="1" id="KW-0812">Transmembrane</keyword>
<feature type="transmembrane region" description="Helical" evidence="1">
    <location>
        <begin position="12"/>
        <end position="36"/>
    </location>
</feature>
<evidence type="ECO:0008006" key="3">
    <source>
        <dbReference type="Google" id="ProtNLM"/>
    </source>
</evidence>
<sequence length="75" mass="8307">MSLGKSTLIERMWLTIVVGLQVFVAPILAFTLTYILDVDWETYTFSLQINLLPWIISAAMMYGIISLILGLAVGG</sequence>
<feature type="non-terminal residue" evidence="2">
    <location>
        <position position="75"/>
    </location>
</feature>
<gene>
    <name evidence="2" type="ORF">METZ01_LOCUS463924</name>
</gene>
<accession>A0A383AU66</accession>
<dbReference type="EMBL" id="UINC01194804">
    <property type="protein sequence ID" value="SVE11070.1"/>
    <property type="molecule type" value="Genomic_DNA"/>
</dbReference>
<proteinExistence type="predicted"/>
<evidence type="ECO:0000313" key="2">
    <source>
        <dbReference type="EMBL" id="SVE11070.1"/>
    </source>
</evidence>
<keyword evidence="1" id="KW-0472">Membrane</keyword>
<keyword evidence="1" id="KW-1133">Transmembrane helix</keyword>
<feature type="transmembrane region" description="Helical" evidence="1">
    <location>
        <begin position="51"/>
        <end position="73"/>
    </location>
</feature>
<reference evidence="2" key="1">
    <citation type="submission" date="2018-05" db="EMBL/GenBank/DDBJ databases">
        <authorList>
            <person name="Lanie J.A."/>
            <person name="Ng W.-L."/>
            <person name="Kazmierczak K.M."/>
            <person name="Andrzejewski T.M."/>
            <person name="Davidsen T.M."/>
            <person name="Wayne K.J."/>
            <person name="Tettelin H."/>
            <person name="Glass J.I."/>
            <person name="Rusch D."/>
            <person name="Podicherti R."/>
            <person name="Tsui H.-C.T."/>
            <person name="Winkler M.E."/>
        </authorList>
    </citation>
    <scope>NUCLEOTIDE SEQUENCE</scope>
</reference>
<evidence type="ECO:0000256" key="1">
    <source>
        <dbReference type="SAM" id="Phobius"/>
    </source>
</evidence>
<dbReference type="AlphaFoldDB" id="A0A383AU66"/>